<protein>
    <submittedName>
        <fullName evidence="1">Uncharacterized protein</fullName>
    </submittedName>
</protein>
<proteinExistence type="predicted"/>
<gene>
    <name evidence="1" type="ORF">EVAR_60579_1</name>
</gene>
<keyword evidence="2" id="KW-1185">Reference proteome</keyword>
<accession>A0A4C1YIG4</accession>
<sequence length="259" mass="28688">MIITAGVPSTESEYRKLLLVPSGVCDSMRERGLHTLCSGTPAVIQGDTIGTFRAKIVHRYARIILTELKLAASCVATTATRSRRKVCGMWGQDKRLPPLPAAPRRPQCTVWRRIATLYYRYIKSTGSKCVRCGDASPCASDCTTLFSLDSMVLFTTRRDASRTRRADVDSTARAEGRRCEVRSPEGLMRINGVRRPSRLIGLYPVCRIDTVTAALWGLGSRRQARPVGVGATNTVVVLTVMTPLVLTCSRRFNLRTHWS</sequence>
<organism evidence="1 2">
    <name type="scientific">Eumeta variegata</name>
    <name type="common">Bagworm moth</name>
    <name type="synonym">Eumeta japonica</name>
    <dbReference type="NCBI Taxonomy" id="151549"/>
    <lineage>
        <taxon>Eukaryota</taxon>
        <taxon>Metazoa</taxon>
        <taxon>Ecdysozoa</taxon>
        <taxon>Arthropoda</taxon>
        <taxon>Hexapoda</taxon>
        <taxon>Insecta</taxon>
        <taxon>Pterygota</taxon>
        <taxon>Neoptera</taxon>
        <taxon>Endopterygota</taxon>
        <taxon>Lepidoptera</taxon>
        <taxon>Glossata</taxon>
        <taxon>Ditrysia</taxon>
        <taxon>Tineoidea</taxon>
        <taxon>Psychidae</taxon>
        <taxon>Oiketicinae</taxon>
        <taxon>Eumeta</taxon>
    </lineage>
</organism>
<dbReference type="EMBL" id="BGZK01001207">
    <property type="protein sequence ID" value="GBP74429.1"/>
    <property type="molecule type" value="Genomic_DNA"/>
</dbReference>
<name>A0A4C1YIG4_EUMVA</name>
<evidence type="ECO:0000313" key="2">
    <source>
        <dbReference type="Proteomes" id="UP000299102"/>
    </source>
</evidence>
<evidence type="ECO:0000313" key="1">
    <source>
        <dbReference type="EMBL" id="GBP74429.1"/>
    </source>
</evidence>
<comment type="caution">
    <text evidence="1">The sequence shown here is derived from an EMBL/GenBank/DDBJ whole genome shotgun (WGS) entry which is preliminary data.</text>
</comment>
<dbReference type="Proteomes" id="UP000299102">
    <property type="component" value="Unassembled WGS sequence"/>
</dbReference>
<dbReference type="AlphaFoldDB" id="A0A4C1YIG4"/>
<reference evidence="1 2" key="1">
    <citation type="journal article" date="2019" name="Commun. Biol.">
        <title>The bagworm genome reveals a unique fibroin gene that provides high tensile strength.</title>
        <authorList>
            <person name="Kono N."/>
            <person name="Nakamura H."/>
            <person name="Ohtoshi R."/>
            <person name="Tomita M."/>
            <person name="Numata K."/>
            <person name="Arakawa K."/>
        </authorList>
    </citation>
    <scope>NUCLEOTIDE SEQUENCE [LARGE SCALE GENOMIC DNA]</scope>
</reference>